<dbReference type="InterPro" id="IPR029063">
    <property type="entry name" value="SAM-dependent_MTases_sf"/>
</dbReference>
<dbReference type="EMBL" id="CACVAT010000647">
    <property type="protein sequence ID" value="CAA6830897.1"/>
    <property type="molecule type" value="Genomic_DNA"/>
</dbReference>
<dbReference type="NCBIfam" id="TIGR01444">
    <property type="entry name" value="fkbM_fam"/>
    <property type="match status" value="1"/>
</dbReference>
<dbReference type="InterPro" id="IPR006342">
    <property type="entry name" value="FkbM_mtfrase"/>
</dbReference>
<evidence type="ECO:0000313" key="2">
    <source>
        <dbReference type="EMBL" id="CAA6830897.1"/>
    </source>
</evidence>
<dbReference type="SUPFAM" id="SSF53335">
    <property type="entry name" value="S-adenosyl-L-methionine-dependent methyltransferases"/>
    <property type="match status" value="1"/>
</dbReference>
<reference evidence="2" key="1">
    <citation type="submission" date="2020-01" db="EMBL/GenBank/DDBJ databases">
        <authorList>
            <person name="Meier V. D."/>
            <person name="Meier V D."/>
        </authorList>
    </citation>
    <scope>NUCLEOTIDE SEQUENCE</scope>
    <source>
        <strain evidence="2">HLG_WM_MAG_09</strain>
    </source>
</reference>
<evidence type="ECO:0000259" key="1">
    <source>
        <dbReference type="Pfam" id="PF05050"/>
    </source>
</evidence>
<dbReference type="PANTHER" id="PTHR34203">
    <property type="entry name" value="METHYLTRANSFERASE, FKBM FAMILY PROTEIN"/>
    <property type="match status" value="1"/>
</dbReference>
<feature type="domain" description="Methyltransferase FkbM" evidence="1">
    <location>
        <begin position="66"/>
        <end position="203"/>
    </location>
</feature>
<protein>
    <recommendedName>
        <fullName evidence="1">Methyltransferase FkbM domain-containing protein</fullName>
    </recommendedName>
</protein>
<dbReference type="Gene3D" id="3.40.50.150">
    <property type="entry name" value="Vaccinia Virus protein VP39"/>
    <property type="match status" value="1"/>
</dbReference>
<dbReference type="AlphaFoldDB" id="A0A6S6ULC9"/>
<dbReference type="Pfam" id="PF05050">
    <property type="entry name" value="Methyltransf_21"/>
    <property type="match status" value="1"/>
</dbReference>
<sequence length="258" mass="29820">MNEVIKKIEKAYYRVLGYYPANINGLKFRLDPYHTKFWKKVDKGEWEPDTYKIMSRFLNTESVYCDIGAWIGPTVVYASKICKKVICFEPDPFAYRYLHWNIELNDLQNITALNFALSNQVSMQRMSSFSGRLGDSMSSLLDDNHESPGVDVPALTWDAFIDLSETKKIDFIKIDIEGGEFELLPTLKNYLSEHKPIVYLSTHAPYLDAGLRKEKMQQVIDVMGMYDKCLDHNLEPIDIGELLGEEATTRFCSYVFMD</sequence>
<gene>
    <name evidence="2" type="ORF">HELGO_WM27462</name>
</gene>
<organism evidence="2">
    <name type="scientific">uncultured Thiotrichaceae bacterium</name>
    <dbReference type="NCBI Taxonomy" id="298394"/>
    <lineage>
        <taxon>Bacteria</taxon>
        <taxon>Pseudomonadati</taxon>
        <taxon>Pseudomonadota</taxon>
        <taxon>Gammaproteobacteria</taxon>
        <taxon>Thiotrichales</taxon>
        <taxon>Thiotrichaceae</taxon>
        <taxon>environmental samples</taxon>
    </lineage>
</organism>
<proteinExistence type="predicted"/>
<accession>A0A6S6ULC9</accession>
<dbReference type="PANTHER" id="PTHR34203:SF15">
    <property type="entry name" value="SLL1173 PROTEIN"/>
    <property type="match status" value="1"/>
</dbReference>
<dbReference type="InterPro" id="IPR052514">
    <property type="entry name" value="SAM-dependent_MTase"/>
</dbReference>
<name>A0A6S6ULC9_9GAMM</name>